<evidence type="ECO:0000313" key="2">
    <source>
        <dbReference type="Proteomes" id="UP000317982"/>
    </source>
</evidence>
<dbReference type="RefSeq" id="WP_142705347.1">
    <property type="nucleotide sequence ID" value="NZ_VIRS01000009.1"/>
</dbReference>
<evidence type="ECO:0000313" key="1">
    <source>
        <dbReference type="EMBL" id="TQS44356.1"/>
    </source>
</evidence>
<sequence length="149" mass="16494">MSSTTIDLTVRPCPDHTDHHLTGRWKACTPCSAWAAKTAHCRSTFAMPEGHLNHRSQFEPTAARIRTLRPVKLLRSNGKTSTLRPGEYCAHAADSRHVSELQLLVPGYDPGGPELYWRRISGGAFVCEWVISCLPDSAVEVLGAWEGDR</sequence>
<dbReference type="Proteomes" id="UP000317982">
    <property type="component" value="Unassembled WGS sequence"/>
</dbReference>
<proteinExistence type="predicted"/>
<reference evidence="1 2" key="1">
    <citation type="submission" date="2019-07" db="EMBL/GenBank/DDBJ databases">
        <title>Cryptosporangium phraense sp. nov., isolated from plant litter.</title>
        <authorList>
            <person name="Suriyachadkun C."/>
        </authorList>
    </citation>
    <scope>NUCLEOTIDE SEQUENCE [LARGE SCALE GENOMIC DNA]</scope>
    <source>
        <strain evidence="1 2">A-T 5661</strain>
    </source>
</reference>
<gene>
    <name evidence="1" type="ORF">FL583_15600</name>
</gene>
<accession>A0A545ASP1</accession>
<dbReference type="EMBL" id="VIRS01000009">
    <property type="protein sequence ID" value="TQS44356.1"/>
    <property type="molecule type" value="Genomic_DNA"/>
</dbReference>
<protein>
    <submittedName>
        <fullName evidence="1">Uncharacterized protein</fullName>
    </submittedName>
</protein>
<keyword evidence="2" id="KW-1185">Reference proteome</keyword>
<name>A0A545ASP1_9ACTN</name>
<organism evidence="1 2">
    <name type="scientific">Cryptosporangium phraense</name>
    <dbReference type="NCBI Taxonomy" id="2593070"/>
    <lineage>
        <taxon>Bacteria</taxon>
        <taxon>Bacillati</taxon>
        <taxon>Actinomycetota</taxon>
        <taxon>Actinomycetes</taxon>
        <taxon>Cryptosporangiales</taxon>
        <taxon>Cryptosporangiaceae</taxon>
        <taxon>Cryptosporangium</taxon>
    </lineage>
</organism>
<dbReference type="InParanoid" id="A0A545ASP1"/>
<dbReference type="AlphaFoldDB" id="A0A545ASP1"/>
<comment type="caution">
    <text evidence="1">The sequence shown here is derived from an EMBL/GenBank/DDBJ whole genome shotgun (WGS) entry which is preliminary data.</text>
</comment>